<name>A0A1H9CG41_9LACT</name>
<dbReference type="RefSeq" id="WP_092571122.1">
    <property type="nucleotide sequence ID" value="NZ_FOEN01000004.1"/>
</dbReference>
<evidence type="ECO:0000313" key="8">
    <source>
        <dbReference type="Proteomes" id="UP000198833"/>
    </source>
</evidence>
<sequence>MYPILLDLTNRPILVVGGGKVASRKINQLLENNAKVTVISPYLSQEINKKQINWICKTYQPSDSLGYDLIFACTDNETLNEEIYNKSNSGQFVNNASNKHKSDFYNMKVIKSGDYLFSVSSLGENYKHTKRIGNNLKKWLDKNLTELLK</sequence>
<evidence type="ECO:0000256" key="4">
    <source>
        <dbReference type="ARBA" id="ARBA00023027"/>
    </source>
</evidence>
<proteinExistence type="predicted"/>
<evidence type="ECO:0000256" key="5">
    <source>
        <dbReference type="ARBA" id="ARBA00023244"/>
    </source>
</evidence>
<organism evidence="7 8">
    <name type="scientific">Ignavigranum ruoffiae</name>
    <dbReference type="NCBI Taxonomy" id="89093"/>
    <lineage>
        <taxon>Bacteria</taxon>
        <taxon>Bacillati</taxon>
        <taxon>Bacillota</taxon>
        <taxon>Bacilli</taxon>
        <taxon>Lactobacillales</taxon>
        <taxon>Aerococcaceae</taxon>
        <taxon>Ignavigranum</taxon>
    </lineage>
</organism>
<dbReference type="GO" id="GO:0043115">
    <property type="term" value="F:precorrin-2 dehydrogenase activity"/>
    <property type="evidence" value="ECO:0007669"/>
    <property type="project" value="UniProtKB-EC"/>
</dbReference>
<dbReference type="PANTHER" id="PTHR35330:SF1">
    <property type="entry name" value="SIROHEME BIOSYNTHESIS PROTEIN MET8"/>
    <property type="match status" value="1"/>
</dbReference>
<accession>A0A1H9CG41</accession>
<evidence type="ECO:0000256" key="6">
    <source>
        <dbReference type="ARBA" id="ARBA00047561"/>
    </source>
</evidence>
<dbReference type="AlphaFoldDB" id="A0A1H9CG41"/>
<keyword evidence="8" id="KW-1185">Reference proteome</keyword>
<dbReference type="Gene3D" id="3.40.50.720">
    <property type="entry name" value="NAD(P)-binding Rossmann-like Domain"/>
    <property type="match status" value="1"/>
</dbReference>
<protein>
    <recommendedName>
        <fullName evidence="2">precorrin-2 dehydrogenase</fullName>
        <ecNumber evidence="2">1.3.1.76</ecNumber>
    </recommendedName>
</protein>
<reference evidence="7 8" key="1">
    <citation type="submission" date="2016-10" db="EMBL/GenBank/DDBJ databases">
        <authorList>
            <person name="de Groot N.N."/>
        </authorList>
    </citation>
    <scope>NUCLEOTIDE SEQUENCE [LARGE SCALE GENOMIC DNA]</scope>
    <source>
        <strain evidence="7 8">DSM 15695</strain>
    </source>
</reference>
<dbReference type="InterPro" id="IPR028161">
    <property type="entry name" value="Met8-like"/>
</dbReference>
<dbReference type="UniPathway" id="UPA00262">
    <property type="reaction ID" value="UER00222"/>
</dbReference>
<dbReference type="STRING" id="89093.SAMN04488558_10424"/>
<dbReference type="InterPro" id="IPR006367">
    <property type="entry name" value="Sirohaem_synthase_N"/>
</dbReference>
<evidence type="ECO:0000256" key="1">
    <source>
        <dbReference type="ARBA" id="ARBA00005010"/>
    </source>
</evidence>
<evidence type="ECO:0000256" key="2">
    <source>
        <dbReference type="ARBA" id="ARBA00012400"/>
    </source>
</evidence>
<dbReference type="NCBIfam" id="TIGR01470">
    <property type="entry name" value="cysG_Nterm"/>
    <property type="match status" value="1"/>
</dbReference>
<evidence type="ECO:0000313" key="7">
    <source>
        <dbReference type="EMBL" id="SEQ00124.1"/>
    </source>
</evidence>
<keyword evidence="3" id="KW-0560">Oxidoreductase</keyword>
<dbReference type="EMBL" id="FOEN01000004">
    <property type="protein sequence ID" value="SEQ00124.1"/>
    <property type="molecule type" value="Genomic_DNA"/>
</dbReference>
<dbReference type="GO" id="GO:0019354">
    <property type="term" value="P:siroheme biosynthetic process"/>
    <property type="evidence" value="ECO:0007669"/>
    <property type="project" value="UniProtKB-UniPathway"/>
</dbReference>
<comment type="pathway">
    <text evidence="1">Porphyrin-containing compound metabolism; siroheme biosynthesis; sirohydrochlorin from precorrin-2: step 1/1.</text>
</comment>
<keyword evidence="5" id="KW-0627">Porphyrin biosynthesis</keyword>
<gene>
    <name evidence="7" type="ORF">SAMN04488558_10424</name>
</gene>
<evidence type="ECO:0000256" key="3">
    <source>
        <dbReference type="ARBA" id="ARBA00023002"/>
    </source>
</evidence>
<dbReference type="SUPFAM" id="SSF51735">
    <property type="entry name" value="NAD(P)-binding Rossmann-fold domains"/>
    <property type="match status" value="1"/>
</dbReference>
<dbReference type="OrthoDB" id="9773765at2"/>
<keyword evidence="4" id="KW-0520">NAD</keyword>
<dbReference type="Pfam" id="PF13241">
    <property type="entry name" value="NAD_binding_7"/>
    <property type="match status" value="1"/>
</dbReference>
<dbReference type="Proteomes" id="UP000198833">
    <property type="component" value="Unassembled WGS sequence"/>
</dbReference>
<dbReference type="PANTHER" id="PTHR35330">
    <property type="entry name" value="SIROHEME BIOSYNTHESIS PROTEIN MET8"/>
    <property type="match status" value="1"/>
</dbReference>
<dbReference type="GO" id="GO:0004325">
    <property type="term" value="F:ferrochelatase activity"/>
    <property type="evidence" value="ECO:0007669"/>
    <property type="project" value="InterPro"/>
</dbReference>
<dbReference type="InterPro" id="IPR036291">
    <property type="entry name" value="NAD(P)-bd_dom_sf"/>
</dbReference>
<comment type="catalytic activity">
    <reaction evidence="6">
        <text>precorrin-2 + NAD(+) = sirohydrochlorin + NADH + 2 H(+)</text>
        <dbReference type="Rhea" id="RHEA:15613"/>
        <dbReference type="ChEBI" id="CHEBI:15378"/>
        <dbReference type="ChEBI" id="CHEBI:57540"/>
        <dbReference type="ChEBI" id="CHEBI:57945"/>
        <dbReference type="ChEBI" id="CHEBI:58351"/>
        <dbReference type="ChEBI" id="CHEBI:58827"/>
        <dbReference type="EC" id="1.3.1.76"/>
    </reaction>
</comment>
<dbReference type="EC" id="1.3.1.76" evidence="2"/>